<dbReference type="SUPFAM" id="SSF52540">
    <property type="entry name" value="P-loop containing nucleoside triphosphate hydrolases"/>
    <property type="match status" value="1"/>
</dbReference>
<dbReference type="InterPro" id="IPR003439">
    <property type="entry name" value="ABC_transporter-like_ATP-bd"/>
</dbReference>
<evidence type="ECO:0000256" key="3">
    <source>
        <dbReference type="ARBA" id="ARBA00022741"/>
    </source>
</evidence>
<protein>
    <submittedName>
        <fullName evidence="6">ABC-2 type transport system ATP-binding protein</fullName>
    </submittedName>
</protein>
<dbReference type="InterPro" id="IPR027417">
    <property type="entry name" value="P-loop_NTPase"/>
</dbReference>
<keyword evidence="7" id="KW-1185">Reference proteome</keyword>
<dbReference type="PANTHER" id="PTHR43335">
    <property type="entry name" value="ABC TRANSPORTER, ATP-BINDING PROTEIN"/>
    <property type="match status" value="1"/>
</dbReference>
<dbReference type="Pfam" id="PF00005">
    <property type="entry name" value="ABC_tran"/>
    <property type="match status" value="1"/>
</dbReference>
<dbReference type="EMBL" id="JACIGI010000006">
    <property type="protein sequence ID" value="MBB4285385.1"/>
    <property type="molecule type" value="Genomic_DNA"/>
</dbReference>
<keyword evidence="4 6" id="KW-0067">ATP-binding</keyword>
<name>A0A7W6RZ45_9PROT</name>
<sequence>MPASSAAAAPLVAVTDLTRDYPGRRALDRVSFSLAAGTVTALVGPNGAGKTTLMRCLAALDPPFAGRVLVDGLDAAERPRDVHQRTGFLQDFFGLYDTLTVAQGLWYAAAARAVPESEIAARMAWAAAAVDLSDRMNQRAGTLSRGLRQRLAIAQTIVHRPRMVLLDEPASGLDPESRMHLARLLTDLRTAHGMTLLVSSHILAELEDYCTHVLILRDGRLVRHDALADAASAAPERADRPPGRVTVSFSDAVPDAARRLGALPGVASVEAGPAPDRAIMTLTPATAGREADQRAALLRALIDQGLPVCGFAPLQRNLTDVYRDHLRQPNGAGTPADGPGGVA</sequence>
<dbReference type="Proteomes" id="UP000555728">
    <property type="component" value="Unassembled WGS sequence"/>
</dbReference>
<dbReference type="SMART" id="SM00382">
    <property type="entry name" value="AAA"/>
    <property type="match status" value="1"/>
</dbReference>
<evidence type="ECO:0000256" key="4">
    <source>
        <dbReference type="ARBA" id="ARBA00022840"/>
    </source>
</evidence>
<dbReference type="InterPro" id="IPR003593">
    <property type="entry name" value="AAA+_ATPase"/>
</dbReference>
<dbReference type="GO" id="GO:0005524">
    <property type="term" value="F:ATP binding"/>
    <property type="evidence" value="ECO:0007669"/>
    <property type="project" value="UniProtKB-KW"/>
</dbReference>
<organism evidence="6 7">
    <name type="scientific">Roseospira goensis</name>
    <dbReference type="NCBI Taxonomy" id="391922"/>
    <lineage>
        <taxon>Bacteria</taxon>
        <taxon>Pseudomonadati</taxon>
        <taxon>Pseudomonadota</taxon>
        <taxon>Alphaproteobacteria</taxon>
        <taxon>Rhodospirillales</taxon>
        <taxon>Rhodospirillaceae</taxon>
        <taxon>Roseospira</taxon>
    </lineage>
</organism>
<feature type="domain" description="ABC transporter" evidence="5">
    <location>
        <begin position="12"/>
        <end position="243"/>
    </location>
</feature>
<dbReference type="CDD" id="cd03230">
    <property type="entry name" value="ABC_DR_subfamily_A"/>
    <property type="match status" value="1"/>
</dbReference>
<evidence type="ECO:0000256" key="1">
    <source>
        <dbReference type="ARBA" id="ARBA00005417"/>
    </source>
</evidence>
<dbReference type="Gene3D" id="3.40.50.300">
    <property type="entry name" value="P-loop containing nucleotide triphosphate hydrolases"/>
    <property type="match status" value="1"/>
</dbReference>
<comment type="similarity">
    <text evidence="1">Belongs to the ABC transporter superfamily.</text>
</comment>
<reference evidence="6 7" key="1">
    <citation type="submission" date="2020-08" db="EMBL/GenBank/DDBJ databases">
        <title>Genome sequencing of Purple Non-Sulfur Bacteria from various extreme environments.</title>
        <authorList>
            <person name="Mayer M."/>
        </authorList>
    </citation>
    <scope>NUCLEOTIDE SEQUENCE [LARGE SCALE GENOMIC DNA]</scope>
    <source>
        <strain evidence="6 7">JA135</strain>
    </source>
</reference>
<evidence type="ECO:0000259" key="5">
    <source>
        <dbReference type="PROSITE" id="PS50893"/>
    </source>
</evidence>
<keyword evidence="3" id="KW-0547">Nucleotide-binding</keyword>
<evidence type="ECO:0000313" key="6">
    <source>
        <dbReference type="EMBL" id="MBB4285385.1"/>
    </source>
</evidence>
<dbReference type="GO" id="GO:0016887">
    <property type="term" value="F:ATP hydrolysis activity"/>
    <property type="evidence" value="ECO:0007669"/>
    <property type="project" value="InterPro"/>
</dbReference>
<evidence type="ECO:0000313" key="7">
    <source>
        <dbReference type="Proteomes" id="UP000555728"/>
    </source>
</evidence>
<dbReference type="PROSITE" id="PS50893">
    <property type="entry name" value="ABC_TRANSPORTER_2"/>
    <property type="match status" value="1"/>
</dbReference>
<gene>
    <name evidence="6" type="ORF">GGD88_001102</name>
</gene>
<comment type="caution">
    <text evidence="6">The sequence shown here is derived from an EMBL/GenBank/DDBJ whole genome shotgun (WGS) entry which is preliminary data.</text>
</comment>
<dbReference type="RefSeq" id="WP_221237015.1">
    <property type="nucleotide sequence ID" value="NZ_JACIGI010000006.1"/>
</dbReference>
<accession>A0A7W6RZ45</accession>
<keyword evidence="2" id="KW-0813">Transport</keyword>
<dbReference type="AlphaFoldDB" id="A0A7W6RZ45"/>
<evidence type="ECO:0000256" key="2">
    <source>
        <dbReference type="ARBA" id="ARBA00022448"/>
    </source>
</evidence>
<proteinExistence type="inferred from homology"/>